<keyword evidence="3" id="KW-0808">Transferase</keyword>
<evidence type="ECO:0000256" key="8">
    <source>
        <dbReference type="ARBA" id="ARBA00048968"/>
    </source>
</evidence>
<dbReference type="Proteomes" id="UP000271925">
    <property type="component" value="Unassembled WGS sequence"/>
</dbReference>
<dbReference type="InterPro" id="IPR011324">
    <property type="entry name" value="Cytotoxic_necrot_fac-like_cat"/>
</dbReference>
<keyword evidence="4" id="KW-0479">Metal-binding</keyword>
<comment type="similarity">
    <text evidence="2 10">Belongs to the purine nucleoside phosphorylase YfiH/LACC1 family.</text>
</comment>
<organism evidence="11 12">
    <name type="scientific">Larkinella rosea</name>
    <dbReference type="NCBI Taxonomy" id="2025312"/>
    <lineage>
        <taxon>Bacteria</taxon>
        <taxon>Pseudomonadati</taxon>
        <taxon>Bacteroidota</taxon>
        <taxon>Cytophagia</taxon>
        <taxon>Cytophagales</taxon>
        <taxon>Spirosomataceae</taxon>
        <taxon>Larkinella</taxon>
    </lineage>
</organism>
<dbReference type="OrthoDB" id="4279at2"/>
<dbReference type="GO" id="GO:0017061">
    <property type="term" value="F:S-methyl-5-thioadenosine phosphorylase activity"/>
    <property type="evidence" value="ECO:0007669"/>
    <property type="project" value="UniProtKB-EC"/>
</dbReference>
<evidence type="ECO:0000256" key="1">
    <source>
        <dbReference type="ARBA" id="ARBA00000553"/>
    </source>
</evidence>
<comment type="catalytic activity">
    <reaction evidence="7">
        <text>adenosine + H2O + H(+) = inosine + NH4(+)</text>
        <dbReference type="Rhea" id="RHEA:24408"/>
        <dbReference type="ChEBI" id="CHEBI:15377"/>
        <dbReference type="ChEBI" id="CHEBI:15378"/>
        <dbReference type="ChEBI" id="CHEBI:16335"/>
        <dbReference type="ChEBI" id="CHEBI:17596"/>
        <dbReference type="ChEBI" id="CHEBI:28938"/>
        <dbReference type="EC" id="3.5.4.4"/>
    </reaction>
    <physiologicalReaction direction="left-to-right" evidence="7">
        <dbReference type="Rhea" id="RHEA:24409"/>
    </physiologicalReaction>
</comment>
<name>A0A3P1BI14_9BACT</name>
<comment type="catalytic activity">
    <reaction evidence="9">
        <text>S-methyl-5'-thioadenosine + phosphate = 5-(methylsulfanyl)-alpha-D-ribose 1-phosphate + adenine</text>
        <dbReference type="Rhea" id="RHEA:11852"/>
        <dbReference type="ChEBI" id="CHEBI:16708"/>
        <dbReference type="ChEBI" id="CHEBI:17509"/>
        <dbReference type="ChEBI" id="CHEBI:43474"/>
        <dbReference type="ChEBI" id="CHEBI:58533"/>
        <dbReference type="EC" id="2.4.2.28"/>
    </reaction>
    <physiologicalReaction direction="left-to-right" evidence="9">
        <dbReference type="Rhea" id="RHEA:11853"/>
    </physiologicalReaction>
</comment>
<evidence type="ECO:0000256" key="7">
    <source>
        <dbReference type="ARBA" id="ARBA00047989"/>
    </source>
</evidence>
<dbReference type="AlphaFoldDB" id="A0A3P1BI14"/>
<accession>A0A3P1BI14</accession>
<evidence type="ECO:0000313" key="11">
    <source>
        <dbReference type="EMBL" id="RRB00701.1"/>
    </source>
</evidence>
<keyword evidence="5" id="KW-0378">Hydrolase</keyword>
<comment type="catalytic activity">
    <reaction evidence="1">
        <text>inosine + phosphate = alpha-D-ribose 1-phosphate + hypoxanthine</text>
        <dbReference type="Rhea" id="RHEA:27646"/>
        <dbReference type="ChEBI" id="CHEBI:17368"/>
        <dbReference type="ChEBI" id="CHEBI:17596"/>
        <dbReference type="ChEBI" id="CHEBI:43474"/>
        <dbReference type="ChEBI" id="CHEBI:57720"/>
        <dbReference type="EC" id="2.4.2.1"/>
    </reaction>
    <physiologicalReaction direction="left-to-right" evidence="1">
        <dbReference type="Rhea" id="RHEA:27647"/>
    </physiologicalReaction>
</comment>
<dbReference type="GO" id="GO:0016787">
    <property type="term" value="F:hydrolase activity"/>
    <property type="evidence" value="ECO:0007669"/>
    <property type="project" value="UniProtKB-KW"/>
</dbReference>
<reference evidence="11 12" key="1">
    <citation type="submission" date="2018-11" db="EMBL/GenBank/DDBJ databases">
        <authorList>
            <person name="Zhou Z."/>
            <person name="Wang G."/>
        </authorList>
    </citation>
    <scope>NUCLEOTIDE SEQUENCE [LARGE SCALE GENOMIC DNA]</scope>
    <source>
        <strain evidence="11 12">KCTC52004</strain>
    </source>
</reference>
<dbReference type="EMBL" id="RQJO01000010">
    <property type="protein sequence ID" value="RRB00701.1"/>
    <property type="molecule type" value="Genomic_DNA"/>
</dbReference>
<sequence>MSVSKSSCVVPPVFKLFQQLIAAESMRHGGISSFPFASLNVGLNTADSPKNVEENRRRFFAGLGVNDSQVASSLQVHGDRILTVTEPGRFEGYDALITNLPNLFLTVTVADCTPILIYDAGQRAVAAIHAGWRGTTARIVEKTVEAMQLQFKTRSADCFAYVGTCIDQCSFEVGNDVADQFDEAYKQFDAERQKFLIDLKAANVAQLVKTGVPFSQIGVSPYSTVLNNTDFFSYRSENGNTGRMLAIIGFHPAD</sequence>
<keyword evidence="12" id="KW-1185">Reference proteome</keyword>
<protein>
    <recommendedName>
        <fullName evidence="10">Purine nucleoside phosphorylase</fullName>
    </recommendedName>
</protein>
<dbReference type="Gene3D" id="3.60.140.10">
    <property type="entry name" value="CNF1/YfiH-like putative cysteine hydrolases"/>
    <property type="match status" value="1"/>
</dbReference>
<evidence type="ECO:0000313" key="12">
    <source>
        <dbReference type="Proteomes" id="UP000271925"/>
    </source>
</evidence>
<evidence type="ECO:0000256" key="2">
    <source>
        <dbReference type="ARBA" id="ARBA00007353"/>
    </source>
</evidence>
<dbReference type="SUPFAM" id="SSF64438">
    <property type="entry name" value="CNF1/YfiH-like putative cysteine hydrolases"/>
    <property type="match status" value="1"/>
</dbReference>
<dbReference type="GO" id="GO:0005507">
    <property type="term" value="F:copper ion binding"/>
    <property type="evidence" value="ECO:0007669"/>
    <property type="project" value="TreeGrafter"/>
</dbReference>
<evidence type="ECO:0000256" key="4">
    <source>
        <dbReference type="ARBA" id="ARBA00022723"/>
    </source>
</evidence>
<dbReference type="PANTHER" id="PTHR30616">
    <property type="entry name" value="UNCHARACTERIZED PROTEIN YFIH"/>
    <property type="match status" value="1"/>
</dbReference>
<dbReference type="CDD" id="cd16833">
    <property type="entry name" value="YfiH"/>
    <property type="match status" value="1"/>
</dbReference>
<dbReference type="Pfam" id="PF02578">
    <property type="entry name" value="Cu-oxidase_4"/>
    <property type="match status" value="1"/>
</dbReference>
<evidence type="ECO:0000256" key="10">
    <source>
        <dbReference type="RuleBase" id="RU361274"/>
    </source>
</evidence>
<dbReference type="InterPro" id="IPR003730">
    <property type="entry name" value="Cu_polyphenol_OxRdtase"/>
</dbReference>
<dbReference type="PANTHER" id="PTHR30616:SF2">
    <property type="entry name" value="PURINE NUCLEOSIDE PHOSPHORYLASE LACC1"/>
    <property type="match status" value="1"/>
</dbReference>
<evidence type="ECO:0000256" key="3">
    <source>
        <dbReference type="ARBA" id="ARBA00022679"/>
    </source>
</evidence>
<evidence type="ECO:0000256" key="6">
    <source>
        <dbReference type="ARBA" id="ARBA00022833"/>
    </source>
</evidence>
<comment type="caution">
    <text evidence="11">The sequence shown here is derived from an EMBL/GenBank/DDBJ whole genome shotgun (WGS) entry which is preliminary data.</text>
</comment>
<gene>
    <name evidence="11" type="primary">pgeF</name>
    <name evidence="11" type="ORF">EHT25_21125</name>
</gene>
<dbReference type="InterPro" id="IPR038371">
    <property type="entry name" value="Cu_polyphenol_OxRdtase_sf"/>
</dbReference>
<evidence type="ECO:0000256" key="9">
    <source>
        <dbReference type="ARBA" id="ARBA00049893"/>
    </source>
</evidence>
<comment type="catalytic activity">
    <reaction evidence="8">
        <text>adenosine + phosphate = alpha-D-ribose 1-phosphate + adenine</text>
        <dbReference type="Rhea" id="RHEA:27642"/>
        <dbReference type="ChEBI" id="CHEBI:16335"/>
        <dbReference type="ChEBI" id="CHEBI:16708"/>
        <dbReference type="ChEBI" id="CHEBI:43474"/>
        <dbReference type="ChEBI" id="CHEBI:57720"/>
        <dbReference type="EC" id="2.4.2.1"/>
    </reaction>
    <physiologicalReaction direction="left-to-right" evidence="8">
        <dbReference type="Rhea" id="RHEA:27643"/>
    </physiologicalReaction>
</comment>
<keyword evidence="6" id="KW-0862">Zinc</keyword>
<evidence type="ECO:0000256" key="5">
    <source>
        <dbReference type="ARBA" id="ARBA00022801"/>
    </source>
</evidence>
<dbReference type="RefSeq" id="WP_124877167.1">
    <property type="nucleotide sequence ID" value="NZ_RQJO01000010.1"/>
</dbReference>
<dbReference type="NCBIfam" id="TIGR00726">
    <property type="entry name" value="peptidoglycan editing factor PgeF"/>
    <property type="match status" value="1"/>
</dbReference>
<proteinExistence type="inferred from homology"/>